<sequence>MVLTGGDILMARERFLWFITFMLCSILALPGHSTIVNSLLPDEQNTVQVFHDASPKVVYVHRLATVTNRSLQKKQVSDGAGSGIVWNNHGYIVTNFHVIKGADKLAITLGKLTVPAKVVGAEPRKDIAVLKIESPQALALLKEFKPFEIVHLNDLMVGQKAIAIGNPFGLDHSLSKGVISALGRKVPGIGGVKIRNMIQTDTPINPGNSGGPLLNSAGQLIGMNTMIYSQSGSSAGIGFAVPADDIDRIVTQIINNGRVVLSGIGIQSVPPSIAYRLGIRKGILIADVIRNTPADKAHLRGTHRDAWGRIELGDIIVALNGHAVPNYDVLYNMLTDIKVGEQITVSIQRNNKQMDVKMKTIDIAGV</sequence>
<evidence type="ECO:0000256" key="2">
    <source>
        <dbReference type="ARBA" id="ARBA00022670"/>
    </source>
</evidence>
<dbReference type="SUPFAM" id="SSF50494">
    <property type="entry name" value="Trypsin-like serine proteases"/>
    <property type="match status" value="1"/>
</dbReference>
<dbReference type="Pfam" id="PF13180">
    <property type="entry name" value="PDZ_2"/>
    <property type="match status" value="1"/>
</dbReference>
<evidence type="ECO:0000313" key="5">
    <source>
        <dbReference type="EMBL" id="KTD72770.1"/>
    </source>
</evidence>
<dbReference type="PATRIC" id="fig|40335.7.peg.640"/>
<name>A0A0W0ZUJ3_9GAMM</name>
<evidence type="ECO:0000259" key="4">
    <source>
        <dbReference type="PROSITE" id="PS50106"/>
    </source>
</evidence>
<proteinExistence type="inferred from homology"/>
<dbReference type="EMBL" id="LNZA01000001">
    <property type="protein sequence ID" value="KTD72770.1"/>
    <property type="molecule type" value="Genomic_DNA"/>
</dbReference>
<protein>
    <submittedName>
        <fullName evidence="5">DegP protease (Do-like, S2-serine-like)</fullName>
    </submittedName>
</protein>
<keyword evidence="2 5" id="KW-0645">Protease</keyword>
<keyword evidence="3" id="KW-0378">Hydrolase</keyword>
<feature type="domain" description="PDZ" evidence="4">
    <location>
        <begin position="248"/>
        <end position="351"/>
    </location>
</feature>
<evidence type="ECO:0000256" key="1">
    <source>
        <dbReference type="ARBA" id="ARBA00010541"/>
    </source>
</evidence>
<dbReference type="Proteomes" id="UP000054693">
    <property type="component" value="Unassembled WGS sequence"/>
</dbReference>
<accession>A0A0W0ZUJ3</accession>
<dbReference type="InterPro" id="IPR036034">
    <property type="entry name" value="PDZ_sf"/>
</dbReference>
<dbReference type="PROSITE" id="PS50106">
    <property type="entry name" value="PDZ"/>
    <property type="match status" value="1"/>
</dbReference>
<gene>
    <name evidence="5" type="primary">degP_1</name>
    <name evidence="5" type="ORF">Ltuc_0617</name>
</gene>
<dbReference type="Gene3D" id="2.30.42.10">
    <property type="match status" value="1"/>
</dbReference>
<dbReference type="STRING" id="40335.Ltuc_0617"/>
<dbReference type="InterPro" id="IPR001478">
    <property type="entry name" value="PDZ"/>
</dbReference>
<keyword evidence="6" id="KW-1185">Reference proteome</keyword>
<dbReference type="Pfam" id="PF13365">
    <property type="entry name" value="Trypsin_2"/>
    <property type="match status" value="1"/>
</dbReference>
<comment type="caution">
    <text evidence="5">The sequence shown here is derived from an EMBL/GenBank/DDBJ whole genome shotgun (WGS) entry which is preliminary data.</text>
</comment>
<comment type="similarity">
    <text evidence="1">Belongs to the peptidase S1C family.</text>
</comment>
<dbReference type="GO" id="GO:0006508">
    <property type="term" value="P:proteolysis"/>
    <property type="evidence" value="ECO:0007669"/>
    <property type="project" value="UniProtKB-KW"/>
</dbReference>
<dbReference type="InterPro" id="IPR009003">
    <property type="entry name" value="Peptidase_S1_PA"/>
</dbReference>
<dbReference type="AlphaFoldDB" id="A0A0W0ZUJ3"/>
<organism evidence="5 6">
    <name type="scientific">Legionella tucsonensis</name>
    <dbReference type="NCBI Taxonomy" id="40335"/>
    <lineage>
        <taxon>Bacteria</taxon>
        <taxon>Pseudomonadati</taxon>
        <taxon>Pseudomonadota</taxon>
        <taxon>Gammaproteobacteria</taxon>
        <taxon>Legionellales</taxon>
        <taxon>Legionellaceae</taxon>
        <taxon>Legionella</taxon>
    </lineage>
</organism>
<dbReference type="SUPFAM" id="SSF50156">
    <property type="entry name" value="PDZ domain-like"/>
    <property type="match status" value="1"/>
</dbReference>
<evidence type="ECO:0000256" key="3">
    <source>
        <dbReference type="ARBA" id="ARBA00022801"/>
    </source>
</evidence>
<dbReference type="InterPro" id="IPR043504">
    <property type="entry name" value="Peptidase_S1_PA_chymotrypsin"/>
</dbReference>
<dbReference type="InterPro" id="IPR051201">
    <property type="entry name" value="Chloro_Bact_Ser_Proteases"/>
</dbReference>
<evidence type="ECO:0000313" key="6">
    <source>
        <dbReference type="Proteomes" id="UP000054693"/>
    </source>
</evidence>
<dbReference type="InterPro" id="IPR001940">
    <property type="entry name" value="Peptidase_S1C"/>
</dbReference>
<dbReference type="Gene3D" id="2.40.10.10">
    <property type="entry name" value="Trypsin-like serine proteases"/>
    <property type="match status" value="2"/>
</dbReference>
<reference evidence="5 6" key="1">
    <citation type="submission" date="2015-11" db="EMBL/GenBank/DDBJ databases">
        <title>Genomic analysis of 38 Legionella species identifies large and diverse effector repertoires.</title>
        <authorList>
            <person name="Burstein D."/>
            <person name="Amaro F."/>
            <person name="Zusman T."/>
            <person name="Lifshitz Z."/>
            <person name="Cohen O."/>
            <person name="Gilbert J.A."/>
            <person name="Pupko T."/>
            <person name="Shuman H.A."/>
            <person name="Segal G."/>
        </authorList>
    </citation>
    <scope>NUCLEOTIDE SEQUENCE [LARGE SCALE GENOMIC DNA]</scope>
    <source>
        <strain evidence="5 6">ATCC 49180</strain>
    </source>
</reference>
<dbReference type="PRINTS" id="PR00834">
    <property type="entry name" value="PROTEASES2C"/>
</dbReference>
<dbReference type="SMART" id="SM00228">
    <property type="entry name" value="PDZ"/>
    <property type="match status" value="1"/>
</dbReference>
<dbReference type="GO" id="GO:0004252">
    <property type="term" value="F:serine-type endopeptidase activity"/>
    <property type="evidence" value="ECO:0007669"/>
    <property type="project" value="InterPro"/>
</dbReference>
<dbReference type="PANTHER" id="PTHR43343:SF3">
    <property type="entry name" value="PROTEASE DO-LIKE 8, CHLOROPLASTIC"/>
    <property type="match status" value="1"/>
</dbReference>
<dbReference type="PANTHER" id="PTHR43343">
    <property type="entry name" value="PEPTIDASE S12"/>
    <property type="match status" value="1"/>
</dbReference>